<dbReference type="EMBL" id="FOYZ01000006">
    <property type="protein sequence ID" value="SFR80619.1"/>
    <property type="molecule type" value="Genomic_DNA"/>
</dbReference>
<reference evidence="2 3" key="1">
    <citation type="submission" date="2016-10" db="EMBL/GenBank/DDBJ databases">
        <authorList>
            <person name="de Groot N.N."/>
        </authorList>
    </citation>
    <scope>NUCLEOTIDE SEQUENCE [LARGE SCALE GENOMIC DNA]</scope>
    <source>
        <strain evidence="2 3">743A</strain>
    </source>
</reference>
<gene>
    <name evidence="2" type="ORF">SAMN05661086_01815</name>
</gene>
<feature type="domain" description="DUF4397" evidence="1">
    <location>
        <begin position="5"/>
        <end position="119"/>
    </location>
</feature>
<evidence type="ECO:0000259" key="1">
    <source>
        <dbReference type="Pfam" id="PF14344"/>
    </source>
</evidence>
<dbReference type="OrthoDB" id="9783299at2"/>
<name>A0A1I6JNT8_9FIRM</name>
<dbReference type="AlphaFoldDB" id="A0A1I6JNT8"/>
<dbReference type="Proteomes" id="UP000199659">
    <property type="component" value="Unassembled WGS sequence"/>
</dbReference>
<sequence length="199" mass="21816">MNDNYVRIMHAVPDAPGVDIYANNRLIVENIAFGEYTPYLSIPDGEYNITIFPTGTNTTPVLNKILNAENDVMLTLVAAGTLDEIGLYAISDKEDSSKMNQAMVRFVHLSPDAPAVDITLPDGTVVFGNVSFMEMTHYMEVMPMDYTLQVRAAGTSDVVLTVPGLTLMPNQNYTVYAIGFLNGEPELEALLLEDGNVEM</sequence>
<protein>
    <recommendedName>
        <fullName evidence="1">DUF4397 domain-containing protein</fullName>
    </recommendedName>
</protein>
<feature type="domain" description="DUF4397" evidence="1">
    <location>
        <begin position="122"/>
        <end position="194"/>
    </location>
</feature>
<organism evidence="2 3">
    <name type="scientific">Anaeromicropila populeti</name>
    <dbReference type="NCBI Taxonomy" id="37658"/>
    <lineage>
        <taxon>Bacteria</taxon>
        <taxon>Bacillati</taxon>
        <taxon>Bacillota</taxon>
        <taxon>Clostridia</taxon>
        <taxon>Lachnospirales</taxon>
        <taxon>Lachnospiraceae</taxon>
        <taxon>Anaeromicropila</taxon>
    </lineage>
</organism>
<dbReference type="RefSeq" id="WP_092560366.1">
    <property type="nucleotide sequence ID" value="NZ_FOYZ01000006.1"/>
</dbReference>
<dbReference type="STRING" id="37658.SAMN05661086_01815"/>
<keyword evidence="3" id="KW-1185">Reference proteome</keyword>
<evidence type="ECO:0000313" key="3">
    <source>
        <dbReference type="Proteomes" id="UP000199659"/>
    </source>
</evidence>
<dbReference type="Pfam" id="PF14344">
    <property type="entry name" value="DUF4397"/>
    <property type="match status" value="2"/>
</dbReference>
<accession>A0A1I6JNT8</accession>
<evidence type="ECO:0000313" key="2">
    <source>
        <dbReference type="EMBL" id="SFR80619.1"/>
    </source>
</evidence>
<dbReference type="InterPro" id="IPR025510">
    <property type="entry name" value="DUF4397"/>
</dbReference>
<proteinExistence type="predicted"/>